<reference evidence="1 2" key="1">
    <citation type="submission" date="2017-11" db="EMBL/GenBank/DDBJ databases">
        <title>Streptomyces carmine sp. nov., a novel actinomycete isolated from Sophora alopecuroides in Xinjiang, China.</title>
        <authorList>
            <person name="Wang Y."/>
            <person name="Luo X."/>
            <person name="Wan C."/>
            <person name="Zhang L."/>
        </authorList>
    </citation>
    <scope>NUCLEOTIDE SEQUENCE [LARGE SCALE GENOMIC DNA]</scope>
    <source>
        <strain evidence="1 2">TRM SA0054</strain>
    </source>
</reference>
<sequence>MNPHTTRWLLAPLRQLRTHRLMVQHGPALPYETAWALITLRRAPDEAGFVRAWASENPGKEPGVHYDRWHELSQAEQHRRRQWLHRHGHSPVQLLRLDADLIKAVGLHVLDWGPPPSS</sequence>
<dbReference type="EMBL" id="PGGW01000047">
    <property type="protein sequence ID" value="PJE97210.1"/>
    <property type="molecule type" value="Genomic_DNA"/>
</dbReference>
<evidence type="ECO:0000313" key="2">
    <source>
        <dbReference type="Proteomes" id="UP000230407"/>
    </source>
</evidence>
<keyword evidence="2" id="KW-1185">Reference proteome</keyword>
<accession>A0A2M8LZ42</accession>
<comment type="caution">
    <text evidence="1">The sequence shown here is derived from an EMBL/GenBank/DDBJ whole genome shotgun (WGS) entry which is preliminary data.</text>
</comment>
<organism evidence="1 2">
    <name type="scientific">Streptomyces carminius</name>
    <dbReference type="NCBI Taxonomy" id="2665496"/>
    <lineage>
        <taxon>Bacteria</taxon>
        <taxon>Bacillati</taxon>
        <taxon>Actinomycetota</taxon>
        <taxon>Actinomycetes</taxon>
        <taxon>Kitasatosporales</taxon>
        <taxon>Streptomycetaceae</taxon>
        <taxon>Streptomyces</taxon>
    </lineage>
</organism>
<gene>
    <name evidence="1" type="ORF">CUT44_13790</name>
</gene>
<protein>
    <submittedName>
        <fullName evidence="1">Uncharacterized protein</fullName>
    </submittedName>
</protein>
<proteinExistence type="predicted"/>
<dbReference type="Proteomes" id="UP000230407">
    <property type="component" value="Unassembled WGS sequence"/>
</dbReference>
<evidence type="ECO:0000313" key="1">
    <source>
        <dbReference type="EMBL" id="PJE97210.1"/>
    </source>
</evidence>
<name>A0A2M8LZ42_9ACTN</name>
<dbReference type="AlphaFoldDB" id="A0A2M8LZ42"/>